<evidence type="ECO:0000313" key="3">
    <source>
        <dbReference type="Proteomes" id="UP000019812"/>
    </source>
</evidence>
<evidence type="ECO:0000256" key="1">
    <source>
        <dbReference type="SAM" id="MobiDB-lite"/>
    </source>
</evidence>
<organism evidence="2 3">
    <name type="scientific">Candidatus Accumulibacter vicinus</name>
    <dbReference type="NCBI Taxonomy" id="2954382"/>
    <lineage>
        <taxon>Bacteria</taxon>
        <taxon>Pseudomonadati</taxon>
        <taxon>Pseudomonadota</taxon>
        <taxon>Betaproteobacteria</taxon>
        <taxon>Candidatus Accumulibacter</taxon>
    </lineage>
</organism>
<protein>
    <submittedName>
        <fullName evidence="2">Uncharacterized protein</fullName>
    </submittedName>
</protein>
<proteinExistence type="predicted"/>
<dbReference type="EMBL" id="JDSS02000021">
    <property type="protein sequence ID" value="KFB68335.1"/>
    <property type="molecule type" value="Genomic_DNA"/>
</dbReference>
<evidence type="ECO:0000313" key="2">
    <source>
        <dbReference type="EMBL" id="KFB68335.1"/>
    </source>
</evidence>
<feature type="compositionally biased region" description="Polar residues" evidence="1">
    <location>
        <begin position="76"/>
        <end position="89"/>
    </location>
</feature>
<sequence length="97" mass="11068">MPVFPIENALELCERHLVVDLLIFRGFLVFLEGLVPFRRIERRDDTDNRLPLDDRQARMGQTCDATDHQNGEDHGTANQQPECNLSASNLIHDRSPG</sequence>
<feature type="compositionally biased region" description="Basic and acidic residues" evidence="1">
    <location>
        <begin position="65"/>
        <end position="75"/>
    </location>
</feature>
<accession>A0A084Y0U1</accession>
<feature type="region of interest" description="Disordered" evidence="1">
    <location>
        <begin position="47"/>
        <end position="97"/>
    </location>
</feature>
<feature type="compositionally biased region" description="Basic and acidic residues" evidence="1">
    <location>
        <begin position="47"/>
        <end position="57"/>
    </location>
</feature>
<name>A0A084Y0U1_9PROT</name>
<gene>
    <name evidence="2" type="ORF">CAPSK01_002189</name>
</gene>
<dbReference type="Proteomes" id="UP000019812">
    <property type="component" value="Unassembled WGS sequence"/>
</dbReference>
<reference evidence="2 3" key="1">
    <citation type="submission" date="2014-07" db="EMBL/GenBank/DDBJ databases">
        <title>Expanding our view of genomic diversity in Candidatus Accumulibacter clades.</title>
        <authorList>
            <person name="Skennerton C.T."/>
            <person name="Barr J.J."/>
            <person name="Slater F.R."/>
            <person name="Bond P.L."/>
            <person name="Tyson G.W."/>
        </authorList>
    </citation>
    <scope>NUCLEOTIDE SEQUENCE [LARGE SCALE GENOMIC DNA]</scope>
    <source>
        <strain evidence="3">SK-01</strain>
    </source>
</reference>
<dbReference type="STRING" id="1457154.CAPSK01_002189"/>
<comment type="caution">
    <text evidence="2">The sequence shown here is derived from an EMBL/GenBank/DDBJ whole genome shotgun (WGS) entry which is preliminary data.</text>
</comment>
<dbReference type="AlphaFoldDB" id="A0A084Y0U1"/>